<evidence type="ECO:0000256" key="2">
    <source>
        <dbReference type="ARBA" id="ARBA00007812"/>
    </source>
</evidence>
<name>A0A6L2PG55_COPFO</name>
<dbReference type="Pfam" id="PF02776">
    <property type="entry name" value="TPP_enzyme_N"/>
    <property type="match status" value="1"/>
</dbReference>
<evidence type="ECO:0000259" key="13">
    <source>
        <dbReference type="Pfam" id="PF00205"/>
    </source>
</evidence>
<evidence type="ECO:0000256" key="5">
    <source>
        <dbReference type="ARBA" id="ARBA00023052"/>
    </source>
</evidence>
<dbReference type="FunFam" id="3.40.50.970:FF:000038">
    <property type="entry name" value="2-hydroxyacyl-CoA lyase 1 isoform X1"/>
    <property type="match status" value="1"/>
</dbReference>
<gene>
    <name evidence="16" type="ORF">Cfor_07806</name>
</gene>
<comment type="cofactor">
    <cofactor evidence="1">
        <name>thiamine diphosphate</name>
        <dbReference type="ChEBI" id="CHEBI:58937"/>
    </cofactor>
</comment>
<comment type="similarity">
    <text evidence="2 11">Belongs to the TPP enzyme family.</text>
</comment>
<evidence type="ECO:0000259" key="14">
    <source>
        <dbReference type="Pfam" id="PF02775"/>
    </source>
</evidence>
<dbReference type="EC" id="4.1.2.63" evidence="9"/>
<dbReference type="FunCoup" id="A0A6L2PG55">
    <property type="interactions" value="1281"/>
</dbReference>
<evidence type="ECO:0000256" key="8">
    <source>
        <dbReference type="ARBA" id="ARBA00044454"/>
    </source>
</evidence>
<dbReference type="InParanoid" id="A0A6L2PG55"/>
<keyword evidence="5 11" id="KW-0786">Thiamine pyrophosphate</keyword>
<dbReference type="EMBL" id="BLKM01000308">
    <property type="protein sequence ID" value="GFG31454.1"/>
    <property type="molecule type" value="Genomic_DNA"/>
</dbReference>
<dbReference type="PANTHER" id="PTHR43710:SF2">
    <property type="entry name" value="2-HYDROXYACYL-COA LYASE 1"/>
    <property type="match status" value="1"/>
</dbReference>
<evidence type="ECO:0000259" key="15">
    <source>
        <dbReference type="Pfam" id="PF02776"/>
    </source>
</evidence>
<evidence type="ECO:0000313" key="16">
    <source>
        <dbReference type="EMBL" id="GFG31454.1"/>
    </source>
</evidence>
<dbReference type="FunFam" id="3.40.50.1220:FF:000006">
    <property type="entry name" value="2-hydroxyacyl-CoA lyase 1"/>
    <property type="match status" value="1"/>
</dbReference>
<evidence type="ECO:0000256" key="7">
    <source>
        <dbReference type="ARBA" id="ARBA00044451"/>
    </source>
</evidence>
<proteinExistence type="inferred from homology"/>
<feature type="domain" description="Thiamine pyrophosphate enzyme central" evidence="13">
    <location>
        <begin position="326"/>
        <end position="455"/>
    </location>
</feature>
<dbReference type="InterPro" id="IPR029035">
    <property type="entry name" value="DHS-like_NAD/FAD-binding_dom"/>
</dbReference>
<keyword evidence="12" id="KW-0472">Membrane</keyword>
<evidence type="ECO:0000256" key="4">
    <source>
        <dbReference type="ARBA" id="ARBA00022842"/>
    </source>
</evidence>
<evidence type="ECO:0000256" key="11">
    <source>
        <dbReference type="RuleBase" id="RU362132"/>
    </source>
</evidence>
<evidence type="ECO:0000256" key="9">
    <source>
        <dbReference type="ARBA" id="ARBA00044518"/>
    </source>
</evidence>
<dbReference type="InterPro" id="IPR012000">
    <property type="entry name" value="Thiamin_PyroP_enz_cen_dom"/>
</dbReference>
<organism evidence="16 17">
    <name type="scientific">Coptotermes formosanus</name>
    <name type="common">Formosan subterranean termite</name>
    <dbReference type="NCBI Taxonomy" id="36987"/>
    <lineage>
        <taxon>Eukaryota</taxon>
        <taxon>Metazoa</taxon>
        <taxon>Ecdysozoa</taxon>
        <taxon>Arthropoda</taxon>
        <taxon>Hexapoda</taxon>
        <taxon>Insecta</taxon>
        <taxon>Pterygota</taxon>
        <taxon>Neoptera</taxon>
        <taxon>Polyneoptera</taxon>
        <taxon>Dictyoptera</taxon>
        <taxon>Blattodea</taxon>
        <taxon>Blattoidea</taxon>
        <taxon>Termitoidae</taxon>
        <taxon>Rhinotermitidae</taxon>
        <taxon>Coptotermes</taxon>
    </lineage>
</organism>
<dbReference type="CDD" id="cd07035">
    <property type="entry name" value="TPP_PYR_POX_like"/>
    <property type="match status" value="1"/>
</dbReference>
<dbReference type="GO" id="GO:0000287">
    <property type="term" value="F:magnesium ion binding"/>
    <property type="evidence" value="ECO:0007669"/>
    <property type="project" value="InterPro"/>
</dbReference>
<dbReference type="GO" id="GO:0106359">
    <property type="term" value="F:2-hydroxyacyl-CoA lyase activity"/>
    <property type="evidence" value="ECO:0007669"/>
    <property type="project" value="UniProtKB-EC"/>
</dbReference>
<dbReference type="GO" id="GO:0030976">
    <property type="term" value="F:thiamine pyrophosphate binding"/>
    <property type="evidence" value="ECO:0007669"/>
    <property type="project" value="InterPro"/>
</dbReference>
<sequence>MGCNTIAAKAAAVDCNISEADLAPSYARRRSARFFCTRDTSEIFPWGTRSFVRHTCSSGFKPFYEFSACILQTLPYFLRNDGWLYPVVKYCVHITLKYVLTYATTIQELEELVASCICLFSYLRSFCSCKMSVEEEVDGNKILAEALVAQGLKYVFGIVGIPVIELSMALQQAGLHFVGMRNEQAACYAAQAIGYLTKRPGVCLVVSGPGLLHTLGGMANAQINCWPLLVIGGSCAQDHEGIGGFQECPQVDLARPYCKYSARPAGLTLIPTHVEKAVRMSVYGRPGVSYLDFPANLLAQQVASSKVVQTAICPEPPLTWPDPALVSEAAKLIRTARRPLVIVGKGAAYAGAEVAVRDLVRAFELPVLSTPMGKGVVDDDDVHCVSSARTTALQYADTILLLGARLNWILHFGRPPRFDPRVRIIQVDICAEELHNSVPAKVAVHADIGVFVRQLIEQLSSQAWCFRVMSPWWGQLNSKSDENKAVVMNMAQDTRVPLNYYTVFHCIQETIPKDCIIVSEGANTMDIGRTMLLNRLPKHRLDAGTFGTMGVGLGFAIAAALWCQDHAPDKRTICVEGDSAFGFSGMEIETMFRYKLPIIIIIVNNNGIYSGFDEETFKSIRKEGKVTKVQKFVVTAHRQYRHDTTVINDIGNKDTANTAVTNNTVSKDTVNTPFINDIASKAKKRSTAEKYIIALTFQ</sequence>
<evidence type="ECO:0000313" key="17">
    <source>
        <dbReference type="Proteomes" id="UP000502823"/>
    </source>
</evidence>
<dbReference type="OrthoDB" id="16262at2759"/>
<dbReference type="GO" id="GO:0005777">
    <property type="term" value="C:peroxisome"/>
    <property type="evidence" value="ECO:0007669"/>
    <property type="project" value="TreeGrafter"/>
</dbReference>
<protein>
    <recommendedName>
        <fullName evidence="9">2-hydroxyacyl-CoA lyase</fullName>
        <ecNumber evidence="9">4.1.2.63</ecNumber>
    </recommendedName>
</protein>
<feature type="transmembrane region" description="Helical" evidence="12">
    <location>
        <begin position="543"/>
        <end position="563"/>
    </location>
</feature>
<dbReference type="Pfam" id="PF00205">
    <property type="entry name" value="TPP_enzyme_M"/>
    <property type="match status" value="1"/>
</dbReference>
<dbReference type="InterPro" id="IPR045025">
    <property type="entry name" value="HACL1-like"/>
</dbReference>
<keyword evidence="12" id="KW-1133">Transmembrane helix</keyword>
<dbReference type="PANTHER" id="PTHR43710">
    <property type="entry name" value="2-HYDROXYACYL-COA LYASE"/>
    <property type="match status" value="1"/>
</dbReference>
<dbReference type="CDD" id="cd02004">
    <property type="entry name" value="TPP_BZL_OCoD_HPCL"/>
    <property type="match status" value="1"/>
</dbReference>
<reference evidence="17" key="1">
    <citation type="submission" date="2020-01" db="EMBL/GenBank/DDBJ databases">
        <title>Draft genome sequence of the Termite Coptotermes fromosanus.</title>
        <authorList>
            <person name="Itakura S."/>
            <person name="Yosikawa Y."/>
            <person name="Umezawa K."/>
        </authorList>
    </citation>
    <scope>NUCLEOTIDE SEQUENCE [LARGE SCALE GENOMIC DNA]</scope>
</reference>
<comment type="catalytic activity">
    <reaction evidence="8">
        <text>an (R)-2-hydroxy-long-chain-fatty acyl-CoA = a long-chain fatty aldehyde + formyl-CoA</text>
        <dbReference type="Rhea" id="RHEA:67444"/>
        <dbReference type="ChEBI" id="CHEBI:17176"/>
        <dbReference type="ChEBI" id="CHEBI:57376"/>
        <dbReference type="ChEBI" id="CHEBI:170012"/>
        <dbReference type="EC" id="4.1.2.63"/>
    </reaction>
    <physiologicalReaction direction="left-to-right" evidence="8">
        <dbReference type="Rhea" id="RHEA:67445"/>
    </physiologicalReaction>
</comment>
<dbReference type="InterPro" id="IPR029061">
    <property type="entry name" value="THDP-binding"/>
</dbReference>
<comment type="catalytic activity">
    <reaction evidence="10">
        <text>2-hydroxyoctadecanoyl-CoA = heptadecanal + formyl-CoA</text>
        <dbReference type="Rhea" id="RHEA:55196"/>
        <dbReference type="ChEBI" id="CHEBI:57376"/>
        <dbReference type="ChEBI" id="CHEBI:74116"/>
        <dbReference type="ChEBI" id="CHEBI:138631"/>
    </reaction>
    <physiologicalReaction direction="left-to-right" evidence="10">
        <dbReference type="Rhea" id="RHEA:55197"/>
    </physiologicalReaction>
</comment>
<evidence type="ECO:0000256" key="10">
    <source>
        <dbReference type="ARBA" id="ARBA00048738"/>
    </source>
</evidence>
<keyword evidence="6" id="KW-0456">Lyase</keyword>
<dbReference type="SUPFAM" id="SSF52518">
    <property type="entry name" value="Thiamin diphosphate-binding fold (THDP-binding)"/>
    <property type="match status" value="2"/>
</dbReference>
<dbReference type="Gene3D" id="3.40.50.970">
    <property type="match status" value="2"/>
</dbReference>
<feature type="domain" description="Thiamine pyrophosphate enzyme N-terminal TPP-binding" evidence="15">
    <location>
        <begin position="139"/>
        <end position="251"/>
    </location>
</feature>
<comment type="catalytic activity">
    <reaction evidence="7">
        <text>a 2-hydroxy-3-methyl fatty acyl-CoA = a 2-methyl-branched fatty aldehyde + formyl-CoA</text>
        <dbReference type="Rhea" id="RHEA:25375"/>
        <dbReference type="ChEBI" id="CHEBI:49188"/>
        <dbReference type="ChEBI" id="CHEBI:57376"/>
        <dbReference type="ChEBI" id="CHEBI:58783"/>
        <dbReference type="EC" id="4.1.2.63"/>
    </reaction>
    <physiologicalReaction direction="left-to-right" evidence="7">
        <dbReference type="Rhea" id="RHEA:25376"/>
    </physiologicalReaction>
</comment>
<dbReference type="InterPro" id="IPR011766">
    <property type="entry name" value="TPP_enzyme_TPP-bd"/>
</dbReference>
<keyword evidence="4" id="KW-0460">Magnesium</keyword>
<comment type="caution">
    <text evidence="16">The sequence shown here is derived from an EMBL/GenBank/DDBJ whole genome shotgun (WGS) entry which is preliminary data.</text>
</comment>
<accession>A0A6L2PG55</accession>
<keyword evidence="3" id="KW-0479">Metal-binding</keyword>
<dbReference type="GO" id="GO:0001561">
    <property type="term" value="P:fatty acid alpha-oxidation"/>
    <property type="evidence" value="ECO:0007669"/>
    <property type="project" value="TreeGrafter"/>
</dbReference>
<keyword evidence="17" id="KW-1185">Reference proteome</keyword>
<dbReference type="SUPFAM" id="SSF52467">
    <property type="entry name" value="DHS-like NAD/FAD-binding domain"/>
    <property type="match status" value="1"/>
</dbReference>
<keyword evidence="12" id="KW-0812">Transmembrane</keyword>
<dbReference type="Pfam" id="PF02775">
    <property type="entry name" value="TPP_enzyme_C"/>
    <property type="match status" value="1"/>
</dbReference>
<evidence type="ECO:0000256" key="12">
    <source>
        <dbReference type="SAM" id="Phobius"/>
    </source>
</evidence>
<dbReference type="Gene3D" id="3.40.50.1220">
    <property type="entry name" value="TPP-binding domain"/>
    <property type="match status" value="1"/>
</dbReference>
<dbReference type="Proteomes" id="UP000502823">
    <property type="component" value="Unassembled WGS sequence"/>
</dbReference>
<feature type="domain" description="Thiamine pyrophosphate enzyme TPP-binding" evidence="14">
    <location>
        <begin position="521"/>
        <end position="607"/>
    </location>
</feature>
<evidence type="ECO:0000256" key="3">
    <source>
        <dbReference type="ARBA" id="ARBA00022723"/>
    </source>
</evidence>
<dbReference type="InterPro" id="IPR012001">
    <property type="entry name" value="Thiamin_PyroP_enz_TPP-bd_dom"/>
</dbReference>
<evidence type="ECO:0000256" key="1">
    <source>
        <dbReference type="ARBA" id="ARBA00001964"/>
    </source>
</evidence>
<evidence type="ECO:0000256" key="6">
    <source>
        <dbReference type="ARBA" id="ARBA00023239"/>
    </source>
</evidence>
<dbReference type="AlphaFoldDB" id="A0A6L2PG55"/>